<gene>
    <name evidence="3" type="ORF">JIN85_02460</name>
</gene>
<dbReference type="RefSeq" id="WP_200267296.1">
    <property type="nucleotide sequence ID" value="NZ_JAENIJ010000003.1"/>
</dbReference>
<sequence length="243" mass="26663">MTSNDPLLKPTAPELLFDRERAANYDQFTGRIPGLRDTMLHFLGAVMADLPADSRILCVGVGTGNELIFLAKLYPDWTFVGIDPSEPMMNICRTKVAEAGLADRCELHTGYLDSLALDRGFDAATCLLVSHFLMETSERQELFANIAKHLKPGGMLVSADLATAIDTPAYRALTAPWFRLLLPPEATQKDFENARSAHGTAVALLDPVEVESLIQSAGFTQPVRLYQCLLIHGWVSYQLAPAD</sequence>
<keyword evidence="4" id="KW-1185">Reference proteome</keyword>
<proteinExistence type="predicted"/>
<comment type="caution">
    <text evidence="3">The sequence shown here is derived from an EMBL/GenBank/DDBJ whole genome shotgun (WGS) entry which is preliminary data.</text>
</comment>
<feature type="domain" description="Polyketide synthase-like methyltransferase" evidence="2">
    <location>
        <begin position="28"/>
        <end position="241"/>
    </location>
</feature>
<keyword evidence="1" id="KW-0808">Transferase</keyword>
<dbReference type="PANTHER" id="PTHR43861">
    <property type="entry name" value="TRANS-ACONITATE 2-METHYLTRANSFERASE-RELATED"/>
    <property type="match status" value="1"/>
</dbReference>
<dbReference type="InterPro" id="IPR020803">
    <property type="entry name" value="MeTfrase_dom"/>
</dbReference>
<dbReference type="SUPFAM" id="SSF53335">
    <property type="entry name" value="S-adenosyl-L-methionine-dependent methyltransferases"/>
    <property type="match status" value="1"/>
</dbReference>
<evidence type="ECO:0000256" key="1">
    <source>
        <dbReference type="ARBA" id="ARBA00022679"/>
    </source>
</evidence>
<reference evidence="3" key="1">
    <citation type="submission" date="2021-01" db="EMBL/GenBank/DDBJ databases">
        <title>Modified the classification status of verrucomicrobia.</title>
        <authorList>
            <person name="Feng X."/>
        </authorList>
    </citation>
    <scope>NUCLEOTIDE SEQUENCE</scope>
    <source>
        <strain evidence="3">KCTC 22041</strain>
    </source>
</reference>
<keyword evidence="3" id="KW-0489">Methyltransferase</keyword>
<dbReference type="GO" id="GO:0032259">
    <property type="term" value="P:methylation"/>
    <property type="evidence" value="ECO:0007669"/>
    <property type="project" value="UniProtKB-KW"/>
</dbReference>
<dbReference type="EMBL" id="JAENIJ010000003">
    <property type="protein sequence ID" value="MBK1881258.1"/>
    <property type="molecule type" value="Genomic_DNA"/>
</dbReference>
<evidence type="ECO:0000313" key="4">
    <source>
        <dbReference type="Proteomes" id="UP000603141"/>
    </source>
</evidence>
<dbReference type="InterPro" id="IPR029063">
    <property type="entry name" value="SAM-dependent_MTases_sf"/>
</dbReference>
<dbReference type="Pfam" id="PF13649">
    <property type="entry name" value="Methyltransf_25"/>
    <property type="match status" value="1"/>
</dbReference>
<dbReference type="GO" id="GO:0008168">
    <property type="term" value="F:methyltransferase activity"/>
    <property type="evidence" value="ECO:0007669"/>
    <property type="project" value="UniProtKB-KW"/>
</dbReference>
<evidence type="ECO:0000259" key="2">
    <source>
        <dbReference type="SMART" id="SM00828"/>
    </source>
</evidence>
<dbReference type="Gene3D" id="3.40.50.150">
    <property type="entry name" value="Vaccinia Virus protein VP39"/>
    <property type="match status" value="1"/>
</dbReference>
<dbReference type="CDD" id="cd02440">
    <property type="entry name" value="AdoMet_MTases"/>
    <property type="match status" value="1"/>
</dbReference>
<protein>
    <submittedName>
        <fullName evidence="3">Class I SAM-dependent methyltransferase</fullName>
    </submittedName>
</protein>
<evidence type="ECO:0000313" key="3">
    <source>
        <dbReference type="EMBL" id="MBK1881258.1"/>
    </source>
</evidence>
<dbReference type="AlphaFoldDB" id="A0A934VUZ0"/>
<dbReference type="InterPro" id="IPR041698">
    <property type="entry name" value="Methyltransf_25"/>
</dbReference>
<name>A0A934VUZ0_9BACT</name>
<accession>A0A934VUZ0</accession>
<dbReference type="Proteomes" id="UP000603141">
    <property type="component" value="Unassembled WGS sequence"/>
</dbReference>
<organism evidence="3 4">
    <name type="scientific">Luteolibacter pohnpeiensis</name>
    <dbReference type="NCBI Taxonomy" id="454153"/>
    <lineage>
        <taxon>Bacteria</taxon>
        <taxon>Pseudomonadati</taxon>
        <taxon>Verrucomicrobiota</taxon>
        <taxon>Verrucomicrobiia</taxon>
        <taxon>Verrucomicrobiales</taxon>
        <taxon>Verrucomicrobiaceae</taxon>
        <taxon>Luteolibacter</taxon>
    </lineage>
</organism>
<dbReference type="SMART" id="SM00828">
    <property type="entry name" value="PKS_MT"/>
    <property type="match status" value="1"/>
</dbReference>